<dbReference type="InterPro" id="IPR050261">
    <property type="entry name" value="FrsA_esterase"/>
</dbReference>
<sequence>MTTIDDVLQTVPAPAGSDIRVEPVRYDHDGTALLGVLAKDAAVSGPRPAVLVVHDWHGVNEHVEARVTMLARLGYVAFGADVYGEGVRPGDDTAGQVAGSFYQDLPLLRARALAGFARLRHDPDVDHTRIVVMGYCFGGSTALELARTGVDLVGAVSFHGGLITHDPSDASEIRAKLLVLTGASDPVVPDEKVVAWQDEMRAAPSVDWQLVTYAGAMHAFAVPGTDAPDHGAQYQERADRRSWQALEVFLAEVFDEELGGL</sequence>
<dbReference type="Pfam" id="PF01738">
    <property type="entry name" value="DLH"/>
    <property type="match status" value="1"/>
</dbReference>
<comment type="similarity">
    <text evidence="1">Belongs to the AB hydrolase superfamily.</text>
</comment>
<evidence type="ECO:0000313" key="3">
    <source>
        <dbReference type="EMBL" id="TDN43592.1"/>
    </source>
</evidence>
<dbReference type="InterPro" id="IPR002925">
    <property type="entry name" value="Dienelactn_hydro"/>
</dbReference>
<reference evidence="3 4" key="1">
    <citation type="submission" date="2019-03" db="EMBL/GenBank/DDBJ databases">
        <title>Genomic analyses of the natural microbiome of Caenorhabditis elegans.</title>
        <authorList>
            <person name="Samuel B."/>
        </authorList>
    </citation>
    <scope>NUCLEOTIDE SEQUENCE [LARGE SCALE GENOMIC DNA]</scope>
    <source>
        <strain evidence="3 4">JUb65</strain>
    </source>
</reference>
<dbReference type="STRING" id="2035.RU06_15105"/>
<dbReference type="InterPro" id="IPR029058">
    <property type="entry name" value="AB_hydrolase_fold"/>
</dbReference>
<evidence type="ECO:0000259" key="2">
    <source>
        <dbReference type="Pfam" id="PF01738"/>
    </source>
</evidence>
<gene>
    <name evidence="3" type="ORF">EDF64_10718</name>
</gene>
<dbReference type="RefSeq" id="WP_133520041.1">
    <property type="nucleotide sequence ID" value="NZ_SNVW01000007.1"/>
</dbReference>
<dbReference type="Gene3D" id="3.40.50.1820">
    <property type="entry name" value="alpha/beta hydrolase"/>
    <property type="match status" value="1"/>
</dbReference>
<accession>A0A4V3BKP2</accession>
<organism evidence="3 4">
    <name type="scientific">Curtobacterium flaccumfaciens</name>
    <dbReference type="NCBI Taxonomy" id="2035"/>
    <lineage>
        <taxon>Bacteria</taxon>
        <taxon>Bacillati</taxon>
        <taxon>Actinomycetota</taxon>
        <taxon>Actinomycetes</taxon>
        <taxon>Micrococcales</taxon>
        <taxon>Microbacteriaceae</taxon>
        <taxon>Curtobacterium</taxon>
    </lineage>
</organism>
<protein>
    <submittedName>
        <fullName evidence="3">Dienelactone hydrolase</fullName>
    </submittedName>
</protein>
<dbReference type="AlphaFoldDB" id="A0A4V3BKP2"/>
<name>A0A4V3BKP2_9MICO</name>
<keyword evidence="3" id="KW-0378">Hydrolase</keyword>
<comment type="caution">
    <text evidence="3">The sequence shown here is derived from an EMBL/GenBank/DDBJ whole genome shotgun (WGS) entry which is preliminary data.</text>
</comment>
<dbReference type="Proteomes" id="UP000295764">
    <property type="component" value="Unassembled WGS sequence"/>
</dbReference>
<dbReference type="OrthoDB" id="3208682at2"/>
<evidence type="ECO:0000313" key="4">
    <source>
        <dbReference type="Proteomes" id="UP000295764"/>
    </source>
</evidence>
<dbReference type="PANTHER" id="PTHR22946:SF0">
    <property type="entry name" value="DIENELACTONE HYDROLASE DOMAIN-CONTAINING PROTEIN"/>
    <property type="match status" value="1"/>
</dbReference>
<evidence type="ECO:0000256" key="1">
    <source>
        <dbReference type="ARBA" id="ARBA00008645"/>
    </source>
</evidence>
<dbReference type="PANTHER" id="PTHR22946">
    <property type="entry name" value="DIENELACTONE HYDROLASE DOMAIN-CONTAINING PROTEIN-RELATED"/>
    <property type="match status" value="1"/>
</dbReference>
<feature type="domain" description="Dienelactone hydrolase" evidence="2">
    <location>
        <begin position="36"/>
        <end position="253"/>
    </location>
</feature>
<dbReference type="SUPFAM" id="SSF53474">
    <property type="entry name" value="alpha/beta-Hydrolases"/>
    <property type="match status" value="1"/>
</dbReference>
<proteinExistence type="inferred from homology"/>
<dbReference type="EMBL" id="SNVW01000007">
    <property type="protein sequence ID" value="TDN43592.1"/>
    <property type="molecule type" value="Genomic_DNA"/>
</dbReference>
<dbReference type="GO" id="GO:0016787">
    <property type="term" value="F:hydrolase activity"/>
    <property type="evidence" value="ECO:0007669"/>
    <property type="project" value="UniProtKB-KW"/>
</dbReference>